<dbReference type="InterPro" id="IPR036271">
    <property type="entry name" value="Tet_transcr_reg_TetR-rel_C_sf"/>
</dbReference>
<dbReference type="GO" id="GO:0003677">
    <property type="term" value="F:DNA binding"/>
    <property type="evidence" value="ECO:0007669"/>
    <property type="project" value="UniProtKB-UniRule"/>
</dbReference>
<dbReference type="InterPro" id="IPR050624">
    <property type="entry name" value="HTH-type_Tx_Regulator"/>
</dbReference>
<dbReference type="eggNOG" id="COG1309">
    <property type="taxonomic scope" value="Bacteria"/>
</dbReference>
<dbReference type="SUPFAM" id="SSF48498">
    <property type="entry name" value="Tetracyclin repressor-like, C-terminal domain"/>
    <property type="match status" value="1"/>
</dbReference>
<keyword evidence="3" id="KW-0804">Transcription</keyword>
<sequence>MSLSHRENTVNKEAKQAKAEGKRAEIVKASIRLFGTRGYDAVSVRDIAKEAGVSEAALYKHFKGKEEMALQLFRRIISEYRAGIEQTAGLNIHSIEKLCRIIDILYDLYDARPAEIRFALASQHTFWDLVEEQYKPHHVIKAIIQQGIEQRELPPEDVYFLLAIYSGLLIQPLAEYPYFGDVLPAIPVLKEQVKQKVRKLFS</sequence>
<dbReference type="GO" id="GO:0045892">
    <property type="term" value="P:negative regulation of DNA-templated transcription"/>
    <property type="evidence" value="ECO:0007669"/>
    <property type="project" value="UniProtKB-ARBA"/>
</dbReference>
<dbReference type="Pfam" id="PF00440">
    <property type="entry name" value="TetR_N"/>
    <property type="match status" value="1"/>
</dbReference>
<keyword evidence="1" id="KW-0805">Transcription regulation</keyword>
<evidence type="ECO:0000256" key="4">
    <source>
        <dbReference type="PROSITE-ProRule" id="PRU00335"/>
    </source>
</evidence>
<name>F7NFI4_9FIRM</name>
<dbReference type="InterPro" id="IPR009057">
    <property type="entry name" value="Homeodomain-like_sf"/>
</dbReference>
<dbReference type="InterPro" id="IPR001647">
    <property type="entry name" value="HTH_TetR"/>
</dbReference>
<accession>F7NFI4</accession>
<evidence type="ECO:0000256" key="2">
    <source>
        <dbReference type="ARBA" id="ARBA00023125"/>
    </source>
</evidence>
<evidence type="ECO:0000256" key="3">
    <source>
        <dbReference type="ARBA" id="ARBA00023163"/>
    </source>
</evidence>
<keyword evidence="2 4" id="KW-0238">DNA-binding</keyword>
<evidence type="ECO:0000313" key="6">
    <source>
        <dbReference type="EMBL" id="EGO65183.1"/>
    </source>
</evidence>
<organism evidence="6 7">
    <name type="scientific">Acetonema longum DSM 6540</name>
    <dbReference type="NCBI Taxonomy" id="1009370"/>
    <lineage>
        <taxon>Bacteria</taxon>
        <taxon>Bacillati</taxon>
        <taxon>Bacillota</taxon>
        <taxon>Negativicutes</taxon>
        <taxon>Acetonemataceae</taxon>
        <taxon>Acetonema</taxon>
    </lineage>
</organism>
<dbReference type="InterPro" id="IPR023772">
    <property type="entry name" value="DNA-bd_HTH_TetR-type_CS"/>
</dbReference>
<evidence type="ECO:0000256" key="1">
    <source>
        <dbReference type="ARBA" id="ARBA00023015"/>
    </source>
</evidence>
<protein>
    <submittedName>
        <fullName evidence="6">Transcriptional regulator, TetR family protein</fullName>
    </submittedName>
</protein>
<reference evidence="6 7" key="1">
    <citation type="journal article" date="2011" name="EMBO J.">
        <title>Structural diversity of bacterial flagellar motors.</title>
        <authorList>
            <person name="Chen S."/>
            <person name="Beeby M."/>
            <person name="Murphy G.E."/>
            <person name="Leadbetter J.R."/>
            <person name="Hendrixson D.R."/>
            <person name="Briegel A."/>
            <person name="Li Z."/>
            <person name="Shi J."/>
            <person name="Tocheva E.I."/>
            <person name="Muller A."/>
            <person name="Dobro M.J."/>
            <person name="Jensen G.J."/>
        </authorList>
    </citation>
    <scope>NUCLEOTIDE SEQUENCE [LARGE SCALE GENOMIC DNA]</scope>
    <source>
        <strain evidence="6 7">DSM 6540</strain>
    </source>
</reference>
<feature type="DNA-binding region" description="H-T-H motif" evidence="4">
    <location>
        <begin position="43"/>
        <end position="62"/>
    </location>
</feature>
<dbReference type="Gene3D" id="1.10.357.10">
    <property type="entry name" value="Tetracycline Repressor, domain 2"/>
    <property type="match status" value="1"/>
</dbReference>
<dbReference type="STRING" id="1009370.ALO_04056"/>
<dbReference type="PRINTS" id="PR00455">
    <property type="entry name" value="HTHTETR"/>
</dbReference>
<proteinExistence type="predicted"/>
<dbReference type="PANTHER" id="PTHR43479:SF11">
    <property type="entry name" value="ACREF_ENVCD OPERON REPRESSOR-RELATED"/>
    <property type="match status" value="1"/>
</dbReference>
<dbReference type="PROSITE" id="PS01081">
    <property type="entry name" value="HTH_TETR_1"/>
    <property type="match status" value="1"/>
</dbReference>
<dbReference type="SUPFAM" id="SSF46689">
    <property type="entry name" value="Homeodomain-like"/>
    <property type="match status" value="1"/>
</dbReference>
<dbReference type="EMBL" id="AFGF01000026">
    <property type="protein sequence ID" value="EGO65183.1"/>
    <property type="molecule type" value="Genomic_DNA"/>
</dbReference>
<evidence type="ECO:0000259" key="5">
    <source>
        <dbReference type="PROSITE" id="PS50977"/>
    </source>
</evidence>
<evidence type="ECO:0000313" key="7">
    <source>
        <dbReference type="Proteomes" id="UP000003240"/>
    </source>
</evidence>
<dbReference type="OrthoDB" id="13453at2"/>
<dbReference type="FunFam" id="1.10.10.60:FF:000141">
    <property type="entry name" value="TetR family transcriptional regulator"/>
    <property type="match status" value="1"/>
</dbReference>
<dbReference type="PROSITE" id="PS50977">
    <property type="entry name" value="HTH_TETR_2"/>
    <property type="match status" value="1"/>
</dbReference>
<dbReference type="PANTHER" id="PTHR43479">
    <property type="entry name" value="ACREF/ENVCD OPERON REPRESSOR-RELATED"/>
    <property type="match status" value="1"/>
</dbReference>
<gene>
    <name evidence="6" type="ORF">ALO_04056</name>
</gene>
<keyword evidence="7" id="KW-1185">Reference proteome</keyword>
<dbReference type="Proteomes" id="UP000003240">
    <property type="component" value="Unassembled WGS sequence"/>
</dbReference>
<dbReference type="RefSeq" id="WP_004093137.1">
    <property type="nucleotide sequence ID" value="NZ_AFGF01000026.1"/>
</dbReference>
<feature type="domain" description="HTH tetR-type" evidence="5">
    <location>
        <begin position="20"/>
        <end position="80"/>
    </location>
</feature>
<comment type="caution">
    <text evidence="6">The sequence shown here is derived from an EMBL/GenBank/DDBJ whole genome shotgun (WGS) entry which is preliminary data.</text>
</comment>
<dbReference type="AlphaFoldDB" id="F7NFI4"/>